<accession>A0A3N4L274</accession>
<evidence type="ECO:0000256" key="4">
    <source>
        <dbReference type="ARBA" id="ARBA00022723"/>
    </source>
</evidence>
<dbReference type="SUPFAM" id="SSF57889">
    <property type="entry name" value="Cysteine-rich domain"/>
    <property type="match status" value="1"/>
</dbReference>
<keyword evidence="17" id="KW-1185">Reference proteome</keyword>
<evidence type="ECO:0000256" key="10">
    <source>
        <dbReference type="ARBA" id="ARBA00023204"/>
    </source>
</evidence>
<dbReference type="GO" id="GO:0008270">
    <property type="term" value="F:zinc ion binding"/>
    <property type="evidence" value="ECO:0007669"/>
    <property type="project" value="UniProtKB-UniRule"/>
</dbReference>
<evidence type="ECO:0000256" key="12">
    <source>
        <dbReference type="PIRNR" id="PIRNR015919"/>
    </source>
</evidence>
<keyword evidence="11 12" id="KW-0539">Nucleus</keyword>
<dbReference type="Pfam" id="PF04056">
    <property type="entry name" value="Ssl1"/>
    <property type="match status" value="1"/>
</dbReference>
<sequence length="462" mass="50240">MADSDEDYVNSSGDEAGAHIVSRRGAGGSKGARPPSSKPKVQKKEAWEDIKRSWDNVVEGADGSINVTGLLEAGKRKRLLKDTTPLQRGIIRHVMLILDLSIAMAEKDFRPTRYLLSIRYACDYVREYFEQNPISQLAVLGMRDGLAVRVSDMSGNPTDHIEAIQKLRLDDPKGSPSLQNALEMSRAALFNAPTHGTREVVIVFGALHSSDPGDIHQTIAHLVADKIRVSVVGLSAQVAVCRDLVAKTNAGSTSTYGVALDDKHFRELLIDTTIPPVTRSSKQSSACLLMWGFPSRVVETTASLCACHSRLARGGYLCSRCSTKVCELPMECPACGLMLVLSTHLARHYHHLFPLRNWVEVPWSEAGEASACLACQVVFPPVPEKGGEEWGLPAKTERGTSVSSRYRCTECRGLFCIDCDVFCHETLYNCPGCQSRERTGGGKEAPNGVPAVAAADTMEIDG</sequence>
<dbReference type="GO" id="GO:0006357">
    <property type="term" value="P:regulation of transcription by RNA polymerase II"/>
    <property type="evidence" value="ECO:0007669"/>
    <property type="project" value="UniProtKB-UniRule"/>
</dbReference>
<dbReference type="InterPro" id="IPR036465">
    <property type="entry name" value="vWFA_dom_sf"/>
</dbReference>
<dbReference type="EMBL" id="ML119112">
    <property type="protein sequence ID" value="RPB15602.1"/>
    <property type="molecule type" value="Genomic_DNA"/>
</dbReference>
<keyword evidence="5" id="KW-0227">DNA damage</keyword>
<dbReference type="InterPro" id="IPR007198">
    <property type="entry name" value="Ssl1-like"/>
</dbReference>
<dbReference type="PANTHER" id="PTHR12695:SF2">
    <property type="entry name" value="GENERAL TRANSCRIPTION FACTOR IIH SUBUNIT 2-RELATED"/>
    <property type="match status" value="1"/>
</dbReference>
<name>A0A3N4L274_9PEZI</name>
<evidence type="ECO:0000256" key="2">
    <source>
        <dbReference type="ARBA" id="ARBA00004123"/>
    </source>
</evidence>
<keyword evidence="8 12" id="KW-0805">Transcription regulation</keyword>
<comment type="similarity">
    <text evidence="3 12">Belongs to the GTF2H2 family.</text>
</comment>
<evidence type="ECO:0000256" key="11">
    <source>
        <dbReference type="ARBA" id="ARBA00023242"/>
    </source>
</evidence>
<feature type="zinc finger region" description="C4-type" evidence="13">
    <location>
        <begin position="318"/>
        <end position="335"/>
    </location>
</feature>
<dbReference type="AlphaFoldDB" id="A0A3N4L274"/>
<evidence type="ECO:0000256" key="6">
    <source>
        <dbReference type="ARBA" id="ARBA00022771"/>
    </source>
</evidence>
<evidence type="ECO:0000256" key="14">
    <source>
        <dbReference type="SAM" id="MobiDB-lite"/>
    </source>
</evidence>
<dbReference type="SMART" id="SM01047">
    <property type="entry name" value="C1_4"/>
    <property type="match status" value="1"/>
</dbReference>
<dbReference type="Pfam" id="PF07975">
    <property type="entry name" value="C1_4"/>
    <property type="match status" value="1"/>
</dbReference>
<evidence type="ECO:0000256" key="5">
    <source>
        <dbReference type="ARBA" id="ARBA00022763"/>
    </source>
</evidence>
<dbReference type="InterPro" id="IPR012170">
    <property type="entry name" value="TFIIH_SSL1/p44"/>
</dbReference>
<dbReference type="InParanoid" id="A0A3N4L274"/>
<dbReference type="FunFam" id="3.30.40.10:FF:000477">
    <property type="entry name" value="General transcription and DNA repair factor IIH"/>
    <property type="match status" value="1"/>
</dbReference>
<feature type="region of interest" description="Disordered" evidence="14">
    <location>
        <begin position="1"/>
        <end position="46"/>
    </location>
</feature>
<reference evidence="16 17" key="1">
    <citation type="journal article" date="2018" name="Nat. Ecol. Evol.">
        <title>Pezizomycetes genomes reveal the molecular basis of ectomycorrhizal truffle lifestyle.</title>
        <authorList>
            <person name="Murat C."/>
            <person name="Payen T."/>
            <person name="Noel B."/>
            <person name="Kuo A."/>
            <person name="Morin E."/>
            <person name="Chen J."/>
            <person name="Kohler A."/>
            <person name="Krizsan K."/>
            <person name="Balestrini R."/>
            <person name="Da Silva C."/>
            <person name="Montanini B."/>
            <person name="Hainaut M."/>
            <person name="Levati E."/>
            <person name="Barry K.W."/>
            <person name="Belfiori B."/>
            <person name="Cichocki N."/>
            <person name="Clum A."/>
            <person name="Dockter R.B."/>
            <person name="Fauchery L."/>
            <person name="Guy J."/>
            <person name="Iotti M."/>
            <person name="Le Tacon F."/>
            <person name="Lindquist E.A."/>
            <person name="Lipzen A."/>
            <person name="Malagnac F."/>
            <person name="Mello A."/>
            <person name="Molinier V."/>
            <person name="Miyauchi S."/>
            <person name="Poulain J."/>
            <person name="Riccioni C."/>
            <person name="Rubini A."/>
            <person name="Sitrit Y."/>
            <person name="Splivallo R."/>
            <person name="Traeger S."/>
            <person name="Wang M."/>
            <person name="Zifcakova L."/>
            <person name="Wipf D."/>
            <person name="Zambonelli A."/>
            <person name="Paolocci F."/>
            <person name="Nowrousian M."/>
            <person name="Ottonello S."/>
            <person name="Baldrian P."/>
            <person name="Spatafora J.W."/>
            <person name="Henrissat B."/>
            <person name="Nagy L.G."/>
            <person name="Aury J.M."/>
            <person name="Wincker P."/>
            <person name="Grigoriev I.V."/>
            <person name="Bonfante P."/>
            <person name="Martin F.M."/>
        </authorList>
    </citation>
    <scope>NUCLEOTIDE SEQUENCE [LARGE SCALE GENOMIC DNA]</scope>
    <source>
        <strain evidence="16 17">CCBAS932</strain>
    </source>
</reference>
<comment type="function">
    <text evidence="1">Component of the general transcription and DNA repair factor IIH (TFIIH) core complex, which is involved in general and transcription-coupled nucleotide excision repair (NER) of damaged DNA and, when complexed to TFIIK, in RNA transcription by RNA polymerase II. In NER, TFIIH acts by opening DNA around the lesion to allow the excision of the damaged oligonucleotide and its replacement by a new DNA fragment. In transcription, TFIIH has an essential role in transcription initiation. When the pre-initiation complex (PIC) has been established, TFIIH is required for promoter opening and promoter escape. Phosphorylation of the C-terminal tail (CTD) of the largest subunit of RNA polymerase II by the kinase module TFIIK controls the initiation of transcription.</text>
</comment>
<dbReference type="OrthoDB" id="284275at2759"/>
<gene>
    <name evidence="16" type="ORF">P167DRAFT_518213</name>
</gene>
<dbReference type="GO" id="GO:0006367">
    <property type="term" value="P:transcription initiation at RNA polymerase II promoter"/>
    <property type="evidence" value="ECO:0007669"/>
    <property type="project" value="UniProtKB-ARBA"/>
</dbReference>
<keyword evidence="7 12" id="KW-0862">Zinc</keyword>
<evidence type="ECO:0000313" key="16">
    <source>
        <dbReference type="EMBL" id="RPB15602.1"/>
    </source>
</evidence>
<evidence type="ECO:0000256" key="3">
    <source>
        <dbReference type="ARBA" id="ARBA00006092"/>
    </source>
</evidence>
<keyword evidence="9 12" id="KW-0804">Transcription</keyword>
<dbReference type="Gene3D" id="3.30.40.10">
    <property type="entry name" value="Zinc/RING finger domain, C3HC4 (zinc finger)"/>
    <property type="match status" value="1"/>
</dbReference>
<dbReference type="Proteomes" id="UP000277580">
    <property type="component" value="Unassembled WGS sequence"/>
</dbReference>
<evidence type="ECO:0000256" key="8">
    <source>
        <dbReference type="ARBA" id="ARBA00023015"/>
    </source>
</evidence>
<evidence type="ECO:0000256" key="9">
    <source>
        <dbReference type="ARBA" id="ARBA00023163"/>
    </source>
</evidence>
<dbReference type="SMART" id="SM00327">
    <property type="entry name" value="VWA"/>
    <property type="match status" value="1"/>
</dbReference>
<dbReference type="FunFam" id="3.40.50.410:FF:000015">
    <property type="entry name" value="General transcription factor IIH subunit 2"/>
    <property type="match status" value="1"/>
</dbReference>
<dbReference type="PIRSF" id="PIRSF015919">
    <property type="entry name" value="TFIIH_SSL1"/>
    <property type="match status" value="1"/>
</dbReference>
<dbReference type="NCBIfam" id="TIGR00622">
    <property type="entry name" value="ssl1"/>
    <property type="match status" value="1"/>
</dbReference>
<evidence type="ECO:0000313" key="17">
    <source>
        <dbReference type="Proteomes" id="UP000277580"/>
    </source>
</evidence>
<dbReference type="GO" id="GO:0005675">
    <property type="term" value="C:transcription factor TFIIH holo complex"/>
    <property type="evidence" value="ECO:0007669"/>
    <property type="project" value="UniProtKB-UniRule"/>
</dbReference>
<dbReference type="InterPro" id="IPR046349">
    <property type="entry name" value="C1-like_sf"/>
</dbReference>
<dbReference type="PROSITE" id="PS50234">
    <property type="entry name" value="VWFA"/>
    <property type="match status" value="1"/>
</dbReference>
<comment type="subcellular location">
    <subcellularLocation>
        <location evidence="2 12">Nucleus</location>
    </subcellularLocation>
</comment>
<dbReference type="InterPro" id="IPR013083">
    <property type="entry name" value="Znf_RING/FYVE/PHD"/>
</dbReference>
<evidence type="ECO:0000256" key="13">
    <source>
        <dbReference type="PIRSR" id="PIRSR015919-1"/>
    </source>
</evidence>
<dbReference type="PANTHER" id="PTHR12695">
    <property type="entry name" value="GENERAL TRANSCRIPTION FACTOR IIH SUBUNIT 2"/>
    <property type="match status" value="1"/>
</dbReference>
<dbReference type="STRING" id="1392247.A0A3N4L274"/>
<keyword evidence="6" id="KW-0863">Zinc-finger</keyword>
<keyword evidence="10" id="KW-0234">DNA repair</keyword>
<keyword evidence="4 12" id="KW-0479">Metal-binding</keyword>
<evidence type="ECO:0000259" key="15">
    <source>
        <dbReference type="PROSITE" id="PS50234"/>
    </source>
</evidence>
<proteinExistence type="inferred from homology"/>
<protein>
    <recommendedName>
        <fullName evidence="12">General transcription and DNA repair factor IIH</fullName>
    </recommendedName>
</protein>
<dbReference type="FunCoup" id="A0A3N4L274">
    <property type="interactions" value="1001"/>
</dbReference>
<dbReference type="Gene3D" id="3.40.50.410">
    <property type="entry name" value="von Willebrand factor, type A domain"/>
    <property type="match status" value="1"/>
</dbReference>
<dbReference type="InterPro" id="IPR004595">
    <property type="entry name" value="TFIIH_C1-like_dom"/>
</dbReference>
<feature type="domain" description="VWFA" evidence="15">
    <location>
        <begin position="93"/>
        <end position="277"/>
    </location>
</feature>
<evidence type="ECO:0000256" key="1">
    <source>
        <dbReference type="ARBA" id="ARBA00002817"/>
    </source>
</evidence>
<dbReference type="SUPFAM" id="SSF53300">
    <property type="entry name" value="vWA-like"/>
    <property type="match status" value="1"/>
</dbReference>
<organism evidence="16 17">
    <name type="scientific">Morchella conica CCBAS932</name>
    <dbReference type="NCBI Taxonomy" id="1392247"/>
    <lineage>
        <taxon>Eukaryota</taxon>
        <taxon>Fungi</taxon>
        <taxon>Dikarya</taxon>
        <taxon>Ascomycota</taxon>
        <taxon>Pezizomycotina</taxon>
        <taxon>Pezizomycetes</taxon>
        <taxon>Pezizales</taxon>
        <taxon>Morchellaceae</taxon>
        <taxon>Morchella</taxon>
    </lineage>
</organism>
<dbReference type="InterPro" id="IPR002035">
    <property type="entry name" value="VWF_A"/>
</dbReference>
<dbReference type="GO" id="GO:0000439">
    <property type="term" value="C:transcription factor TFIIH core complex"/>
    <property type="evidence" value="ECO:0007669"/>
    <property type="project" value="UniProtKB-UniRule"/>
</dbReference>
<evidence type="ECO:0000256" key="7">
    <source>
        <dbReference type="ARBA" id="ARBA00022833"/>
    </source>
</evidence>
<dbReference type="GO" id="GO:0006289">
    <property type="term" value="P:nucleotide-excision repair"/>
    <property type="evidence" value="ECO:0007669"/>
    <property type="project" value="UniProtKB-UniRule"/>
</dbReference>